<dbReference type="EMBL" id="BAAARY010000010">
    <property type="protein sequence ID" value="GAA2524987.1"/>
    <property type="molecule type" value="Genomic_DNA"/>
</dbReference>
<evidence type="ECO:0000256" key="1">
    <source>
        <dbReference type="SAM" id="MobiDB-lite"/>
    </source>
</evidence>
<dbReference type="RefSeq" id="WP_344172411.1">
    <property type="nucleotide sequence ID" value="NZ_BAAARY010000010.1"/>
</dbReference>
<dbReference type="InterPro" id="IPR036721">
    <property type="entry name" value="RCK_C_sf"/>
</dbReference>
<dbReference type="PROSITE" id="PS51202">
    <property type="entry name" value="RCK_C"/>
    <property type="match status" value="1"/>
</dbReference>
<feature type="domain" description="RCK C-terminal" evidence="2">
    <location>
        <begin position="43"/>
        <end position="123"/>
    </location>
</feature>
<dbReference type="InterPro" id="IPR006037">
    <property type="entry name" value="RCK_C"/>
</dbReference>
<feature type="region of interest" description="Disordered" evidence="1">
    <location>
        <begin position="28"/>
        <end position="50"/>
    </location>
</feature>
<reference evidence="3 4" key="1">
    <citation type="journal article" date="2019" name="Int. J. Syst. Evol. Microbiol.">
        <title>The Global Catalogue of Microorganisms (GCM) 10K type strain sequencing project: providing services to taxonomists for standard genome sequencing and annotation.</title>
        <authorList>
            <consortium name="The Broad Institute Genomics Platform"/>
            <consortium name="The Broad Institute Genome Sequencing Center for Infectious Disease"/>
            <person name="Wu L."/>
            <person name="Ma J."/>
        </authorList>
    </citation>
    <scope>NUCLEOTIDE SEQUENCE [LARGE SCALE GENOMIC DNA]</scope>
    <source>
        <strain evidence="3 4">JCM 3367</strain>
    </source>
</reference>
<organism evidence="3 4">
    <name type="scientific">Pilimelia columellifera subsp. columellifera</name>
    <dbReference type="NCBI Taxonomy" id="706583"/>
    <lineage>
        <taxon>Bacteria</taxon>
        <taxon>Bacillati</taxon>
        <taxon>Actinomycetota</taxon>
        <taxon>Actinomycetes</taxon>
        <taxon>Micromonosporales</taxon>
        <taxon>Micromonosporaceae</taxon>
        <taxon>Pilimelia</taxon>
    </lineage>
</organism>
<protein>
    <recommendedName>
        <fullName evidence="2">RCK C-terminal domain-containing protein</fullName>
    </recommendedName>
</protein>
<dbReference type="Gene3D" id="3.30.70.1450">
    <property type="entry name" value="Regulator of K+ conductance, C-terminal domain"/>
    <property type="match status" value="1"/>
</dbReference>
<evidence type="ECO:0000259" key="2">
    <source>
        <dbReference type="PROSITE" id="PS51202"/>
    </source>
</evidence>
<dbReference type="Proteomes" id="UP001499978">
    <property type="component" value="Unassembled WGS sequence"/>
</dbReference>
<accession>A0ABN3NLD5</accession>
<comment type="caution">
    <text evidence="3">The sequence shown here is derived from an EMBL/GenBank/DDBJ whole genome shotgun (WGS) entry which is preliminary data.</text>
</comment>
<proteinExistence type="predicted"/>
<gene>
    <name evidence="3" type="ORF">GCM10010201_24570</name>
</gene>
<name>A0ABN3NLD5_9ACTN</name>
<evidence type="ECO:0000313" key="4">
    <source>
        <dbReference type="Proteomes" id="UP001499978"/>
    </source>
</evidence>
<evidence type="ECO:0000313" key="3">
    <source>
        <dbReference type="EMBL" id="GAA2524987.1"/>
    </source>
</evidence>
<dbReference type="SUPFAM" id="SSF116726">
    <property type="entry name" value="TrkA C-terminal domain-like"/>
    <property type="match status" value="1"/>
</dbReference>
<sequence>MTLSALEAHHLADLLQTVATVDHVPAPPVTTPEAGAGAAVGHSPAADGDGAATTVARLPVVAGGPYDGRRLGVVTASAAVVAVLRDGHRVVDATDGLLLRHGDTLVVVGQPEEVTRLGRVDAGDLDG</sequence>
<keyword evidence="4" id="KW-1185">Reference proteome</keyword>
<dbReference type="Pfam" id="PF02080">
    <property type="entry name" value="TrkA_C"/>
    <property type="match status" value="1"/>
</dbReference>